<proteinExistence type="predicted"/>
<name>A0A4V2T1E9_9PAST</name>
<dbReference type="Proteomes" id="UP000295763">
    <property type="component" value="Unassembled WGS sequence"/>
</dbReference>
<sequence>MIVYKGTTRFFTMTKNGDKPLKVHHPPFSTLMQYIVTEITN</sequence>
<accession>A0A4V2T1E9</accession>
<evidence type="ECO:0000313" key="1">
    <source>
        <dbReference type="EMBL" id="TCP93363.1"/>
    </source>
</evidence>
<evidence type="ECO:0000313" key="2">
    <source>
        <dbReference type="Proteomes" id="UP000295763"/>
    </source>
</evidence>
<reference evidence="1 2" key="1">
    <citation type="submission" date="2019-03" db="EMBL/GenBank/DDBJ databases">
        <title>Genomic Encyclopedia of Type Strains, Phase IV (KMG-IV): sequencing the most valuable type-strain genomes for metagenomic binning, comparative biology and taxonomic classification.</title>
        <authorList>
            <person name="Goeker M."/>
        </authorList>
    </citation>
    <scope>NUCLEOTIDE SEQUENCE [LARGE SCALE GENOMIC DNA]</scope>
    <source>
        <strain evidence="1 2">DSM 28404</strain>
    </source>
</reference>
<gene>
    <name evidence="1" type="ORF">EDC44_12010</name>
</gene>
<dbReference type="AlphaFoldDB" id="A0A4V2T1E9"/>
<dbReference type="EMBL" id="SLYB01000020">
    <property type="protein sequence ID" value="TCP93363.1"/>
    <property type="molecule type" value="Genomic_DNA"/>
</dbReference>
<comment type="caution">
    <text evidence="1">The sequence shown here is derived from an EMBL/GenBank/DDBJ whole genome shotgun (WGS) entry which is preliminary data.</text>
</comment>
<keyword evidence="2" id="KW-1185">Reference proteome</keyword>
<protein>
    <submittedName>
        <fullName evidence="1">Uncharacterized protein</fullName>
    </submittedName>
</protein>
<organism evidence="1 2">
    <name type="scientific">Cricetibacter osteomyelitidis</name>
    <dbReference type="NCBI Taxonomy" id="1521931"/>
    <lineage>
        <taxon>Bacteria</taxon>
        <taxon>Pseudomonadati</taxon>
        <taxon>Pseudomonadota</taxon>
        <taxon>Gammaproteobacteria</taxon>
        <taxon>Pasteurellales</taxon>
        <taxon>Pasteurellaceae</taxon>
        <taxon>Cricetibacter</taxon>
    </lineage>
</organism>